<dbReference type="EMBL" id="JBHSRJ010000009">
    <property type="protein sequence ID" value="MFC6045748.1"/>
    <property type="molecule type" value="Genomic_DNA"/>
</dbReference>
<name>A0ABW1LPT8_9ACTN</name>
<reference evidence="2" key="1">
    <citation type="journal article" date="2019" name="Int. J. Syst. Evol. Microbiol.">
        <title>The Global Catalogue of Microorganisms (GCM) 10K type strain sequencing project: providing services to taxonomists for standard genome sequencing and annotation.</title>
        <authorList>
            <consortium name="The Broad Institute Genomics Platform"/>
            <consortium name="The Broad Institute Genome Sequencing Center for Infectious Disease"/>
            <person name="Wu L."/>
            <person name="Ma J."/>
        </authorList>
    </citation>
    <scope>NUCLEOTIDE SEQUENCE [LARGE SCALE GENOMIC DNA]</scope>
    <source>
        <strain evidence="2">CCUG 54522</strain>
    </source>
</reference>
<accession>A0ABW1LPT8</accession>
<gene>
    <name evidence="1" type="ORF">ACFPYL_21880</name>
</gene>
<proteinExistence type="predicted"/>
<dbReference type="Proteomes" id="UP001596135">
    <property type="component" value="Unassembled WGS sequence"/>
</dbReference>
<evidence type="ECO:0000313" key="2">
    <source>
        <dbReference type="Proteomes" id="UP001596135"/>
    </source>
</evidence>
<organism evidence="1 2">
    <name type="scientific">Nocardioides hankookensis</name>
    <dbReference type="NCBI Taxonomy" id="443157"/>
    <lineage>
        <taxon>Bacteria</taxon>
        <taxon>Bacillati</taxon>
        <taxon>Actinomycetota</taxon>
        <taxon>Actinomycetes</taxon>
        <taxon>Propionibacteriales</taxon>
        <taxon>Nocardioidaceae</taxon>
        <taxon>Nocardioides</taxon>
    </lineage>
</organism>
<sequence length="61" mass="7525">MRFIRRRRARLEENRRAIAKQERLAPYVELQKQEAQELGDWARDRLRQNHLTQLFNHPRGT</sequence>
<evidence type="ECO:0000313" key="1">
    <source>
        <dbReference type="EMBL" id="MFC6045748.1"/>
    </source>
</evidence>
<comment type="caution">
    <text evidence="1">The sequence shown here is derived from an EMBL/GenBank/DDBJ whole genome shotgun (WGS) entry which is preliminary data.</text>
</comment>
<keyword evidence="2" id="KW-1185">Reference proteome</keyword>
<protein>
    <submittedName>
        <fullName evidence="1">Uncharacterized protein</fullName>
    </submittedName>
</protein>
<dbReference type="RefSeq" id="WP_379159513.1">
    <property type="nucleotide sequence ID" value="NZ_JBHSRJ010000009.1"/>
</dbReference>